<sequence>MANYVPSMSKEDLLKLRENLKRRIKETKDEAKGLSGKDYAIATISLPSDEAELEDVEERLKKLV</sequence>
<protein>
    <submittedName>
        <fullName evidence="2">Uncharacterized protein</fullName>
    </submittedName>
</protein>
<feature type="coiled-coil region" evidence="1">
    <location>
        <begin position="10"/>
        <end position="37"/>
    </location>
</feature>
<evidence type="ECO:0000313" key="2">
    <source>
        <dbReference type="EMBL" id="ACX75378.1"/>
    </source>
</evidence>
<dbReference type="Proteomes" id="UP000001497">
    <property type="component" value="Chromosome"/>
</dbReference>
<name>A0ABN3YUR5_FIBSS</name>
<dbReference type="RefSeq" id="WP_015732111.1">
    <property type="nucleotide sequence ID" value="NC_013410.1"/>
</dbReference>
<accession>A0ABN3YUR5</accession>
<evidence type="ECO:0000313" key="3">
    <source>
        <dbReference type="Proteomes" id="UP000001497"/>
    </source>
</evidence>
<keyword evidence="3" id="KW-1185">Reference proteome</keyword>
<organism evidence="2 3">
    <name type="scientific">Fibrobacter succinogenes (strain ATCC 19169 / S85)</name>
    <dbReference type="NCBI Taxonomy" id="59374"/>
    <lineage>
        <taxon>Bacteria</taxon>
        <taxon>Pseudomonadati</taxon>
        <taxon>Fibrobacterota</taxon>
        <taxon>Fibrobacteria</taxon>
        <taxon>Fibrobacterales</taxon>
        <taxon>Fibrobacteraceae</taxon>
        <taxon>Fibrobacter</taxon>
    </lineage>
</organism>
<keyword evidence="1" id="KW-0175">Coiled coil</keyword>
<reference evidence="2" key="1">
    <citation type="submission" date="2009-10" db="EMBL/GenBank/DDBJ databases">
        <title>Complete sequence of Fibrobacter succinogenes subsp. succinogenes S85.</title>
        <authorList>
            <consortium name="US DOE Joint Genome Institute"/>
            <person name="Lucas S."/>
            <person name="Copeland A."/>
            <person name="Lapidus A."/>
            <person name="Glavina del Rio T."/>
            <person name="Tice H."/>
            <person name="Bruce D."/>
            <person name="Goodwin L."/>
            <person name="Pitluck S."/>
            <person name="Chertkov O."/>
            <person name="Detter J.C."/>
            <person name="Han C."/>
            <person name="Tapia R."/>
            <person name="Larimer F."/>
            <person name="Land M."/>
            <person name="Hauser L."/>
            <person name="Kyrpides N."/>
            <person name="Mikhailova N."/>
            <person name="Weimer P.J."/>
            <person name="Stevenson D.M."/>
            <person name="Boyum J."/>
            <person name="Brumm P.I."/>
            <person name="Mead D."/>
        </authorList>
    </citation>
    <scope>NUCLEOTIDE SEQUENCE [LARGE SCALE GENOMIC DNA]</scope>
    <source>
        <strain evidence="2">S85</strain>
    </source>
</reference>
<proteinExistence type="predicted"/>
<gene>
    <name evidence="2" type="ordered locus">Fisuc_1785</name>
</gene>
<dbReference type="EMBL" id="CP001792">
    <property type="protein sequence ID" value="ACX75378.1"/>
    <property type="molecule type" value="Genomic_DNA"/>
</dbReference>
<evidence type="ECO:0000256" key="1">
    <source>
        <dbReference type="SAM" id="Coils"/>
    </source>
</evidence>